<feature type="non-terminal residue" evidence="8">
    <location>
        <position position="1"/>
    </location>
</feature>
<evidence type="ECO:0000256" key="6">
    <source>
        <dbReference type="ARBA" id="ARBA00046786"/>
    </source>
</evidence>
<evidence type="ECO:0000259" key="7">
    <source>
        <dbReference type="Pfam" id="PF04321"/>
    </source>
</evidence>
<proteinExistence type="inferred from homology"/>
<evidence type="ECO:0000256" key="5">
    <source>
        <dbReference type="ARBA" id="ARBA00045998"/>
    </source>
</evidence>
<dbReference type="Pfam" id="PF04321">
    <property type="entry name" value="RmlD_sub_bind"/>
    <property type="match status" value="1"/>
</dbReference>
<dbReference type="InterPro" id="IPR029903">
    <property type="entry name" value="RmlD-like-bd"/>
</dbReference>
<feature type="domain" description="RmlD-like substrate binding" evidence="7">
    <location>
        <begin position="6"/>
        <end position="127"/>
    </location>
</feature>
<accession>A0ABN8MJ14</accession>
<evidence type="ECO:0000256" key="1">
    <source>
        <dbReference type="ARBA" id="ARBA00005224"/>
    </source>
</evidence>
<sequence length="129" mass="14404">VLFEALKETGKPTKMDDYAFRYPTLVDDIATVCRFIAEKRITDSSFKGIWHWSGTEVMTKYAMVCQMAEIFGLSHSHLIPNPDAPSAGTPRPHNTALSCLDLESMMEDGGASMRTPFKEGIKQCLQPFV</sequence>
<dbReference type="InterPro" id="IPR036291">
    <property type="entry name" value="NAD(P)-bd_dom_sf"/>
</dbReference>
<dbReference type="InterPro" id="IPR005913">
    <property type="entry name" value="dTDP_dehydrorham_reduct"/>
</dbReference>
<protein>
    <recommendedName>
        <fullName evidence="3">Methionine adenosyltransferase 2 subunit beta</fullName>
    </recommendedName>
    <alternativeName>
        <fullName evidence="4">Methionine adenosyltransferase II beta</fullName>
    </alternativeName>
</protein>
<evidence type="ECO:0000256" key="4">
    <source>
        <dbReference type="ARBA" id="ARBA00029977"/>
    </source>
</evidence>
<keyword evidence="9" id="KW-1185">Reference proteome</keyword>
<evidence type="ECO:0000313" key="9">
    <source>
        <dbReference type="Proteomes" id="UP001159427"/>
    </source>
</evidence>
<dbReference type="SUPFAM" id="SSF51735">
    <property type="entry name" value="NAD(P)-binding Rossmann-fold domains"/>
    <property type="match status" value="1"/>
</dbReference>
<dbReference type="Proteomes" id="UP001159427">
    <property type="component" value="Unassembled WGS sequence"/>
</dbReference>
<comment type="caution">
    <text evidence="8">The sequence shown here is derived from an EMBL/GenBank/DDBJ whole genome shotgun (WGS) entry which is preliminary data.</text>
</comment>
<dbReference type="Gene3D" id="3.40.50.720">
    <property type="entry name" value="NAD(P)-binding Rossmann-like Domain"/>
    <property type="match status" value="1"/>
</dbReference>
<dbReference type="PANTHER" id="PTHR10491:SF4">
    <property type="entry name" value="METHIONINE ADENOSYLTRANSFERASE 2 SUBUNIT BETA"/>
    <property type="match status" value="1"/>
</dbReference>
<comment type="pathway">
    <text evidence="1">Amino-acid biosynthesis; S-adenosyl-L-methionine biosynthesis; S-adenosyl-L-methionine from L-methionine: step 1/1.</text>
</comment>
<organism evidence="8 9">
    <name type="scientific">Porites evermanni</name>
    <dbReference type="NCBI Taxonomy" id="104178"/>
    <lineage>
        <taxon>Eukaryota</taxon>
        <taxon>Metazoa</taxon>
        <taxon>Cnidaria</taxon>
        <taxon>Anthozoa</taxon>
        <taxon>Hexacorallia</taxon>
        <taxon>Scleractinia</taxon>
        <taxon>Fungiina</taxon>
        <taxon>Poritidae</taxon>
        <taxon>Porites</taxon>
    </lineage>
</organism>
<gene>
    <name evidence="8" type="ORF">PEVE_00034564</name>
</gene>
<reference evidence="8 9" key="1">
    <citation type="submission" date="2022-05" db="EMBL/GenBank/DDBJ databases">
        <authorList>
            <consortium name="Genoscope - CEA"/>
            <person name="William W."/>
        </authorList>
    </citation>
    <scope>NUCLEOTIDE SEQUENCE [LARGE SCALE GENOMIC DNA]</scope>
</reference>
<comment type="subunit">
    <text evidence="6">Heterotrimer; composed of a catalytic MAT2A homodimer that binds one regulatory MAT2B chain. Heterohexamer; composed of a central, catalytic MAT2A homotetramer flanked on either side by a regulatory MAT2B chain. NADP binding increases the affinity for MAT2A.</text>
</comment>
<comment type="similarity">
    <text evidence="2">Belongs to the dTDP-4-dehydrorhamnose reductase family. MAT2B subfamily.</text>
</comment>
<dbReference type="PANTHER" id="PTHR10491">
    <property type="entry name" value="DTDP-4-DEHYDRORHAMNOSE REDUCTASE"/>
    <property type="match status" value="1"/>
</dbReference>
<name>A0ABN8MJ14_9CNID</name>
<evidence type="ECO:0000313" key="8">
    <source>
        <dbReference type="EMBL" id="CAH3028653.1"/>
    </source>
</evidence>
<dbReference type="EMBL" id="CALNXI010000525">
    <property type="protein sequence ID" value="CAH3028653.1"/>
    <property type="molecule type" value="Genomic_DNA"/>
</dbReference>
<comment type="function">
    <text evidence="5">Regulatory subunit of S-adenosylmethionine synthetase 2, an enzyme that catalyzes the formation of S-adenosylmethionine from methionine and ATP. Regulates MAT2A catalytic activity by changing its kinetic properties, increasing its affinity for L-methionine. Can bind NADP (in vitro).</text>
</comment>
<evidence type="ECO:0000256" key="3">
    <source>
        <dbReference type="ARBA" id="ARBA00021596"/>
    </source>
</evidence>
<evidence type="ECO:0000256" key="2">
    <source>
        <dbReference type="ARBA" id="ARBA00008656"/>
    </source>
</evidence>